<sequence length="186" mass="17940">MLSWKNLSLVVAAVVAMNGVAALEQGNPANVPQINVTPSDSPVQSQTLVPASTTAAPATSDGGSYSYDSTGSSVAGSSAIDEGNDSKSNGAFTIPPPTESGSAFNPKNPPPSAGSLPTGSGLDIGGGSSPNDKGGAPSLSSSGSSPAGSTGPNEGGDYITSDTGSDVEGSSSIDESSESTSVDQGE</sequence>
<feature type="region of interest" description="Disordered" evidence="1">
    <location>
        <begin position="32"/>
        <end position="186"/>
    </location>
</feature>
<comment type="caution">
    <text evidence="3">The sequence shown here is derived from an EMBL/GenBank/DDBJ whole genome shotgun (WGS) entry which is preliminary data.</text>
</comment>
<protein>
    <recommendedName>
        <fullName evidence="5">RxLR effector protein</fullName>
    </recommendedName>
</protein>
<name>W2X7Q9_PHYNI</name>
<feature type="compositionally biased region" description="Low complexity" evidence="1">
    <location>
        <begin position="164"/>
        <end position="186"/>
    </location>
</feature>
<evidence type="ECO:0000256" key="1">
    <source>
        <dbReference type="SAM" id="MobiDB-lite"/>
    </source>
</evidence>
<dbReference type="Proteomes" id="UP000018958">
    <property type="component" value="Unassembled WGS sequence"/>
</dbReference>
<proteinExistence type="predicted"/>
<feature type="compositionally biased region" description="Low complexity" evidence="1">
    <location>
        <begin position="50"/>
        <end position="73"/>
    </location>
</feature>
<feature type="chain" id="PRO_5004828027" description="RxLR effector protein" evidence="2">
    <location>
        <begin position="23"/>
        <end position="186"/>
    </location>
</feature>
<organism evidence="3 4">
    <name type="scientific">Phytophthora nicotianae CJ01A1</name>
    <dbReference type="NCBI Taxonomy" id="1317063"/>
    <lineage>
        <taxon>Eukaryota</taxon>
        <taxon>Sar</taxon>
        <taxon>Stramenopiles</taxon>
        <taxon>Oomycota</taxon>
        <taxon>Peronosporomycetes</taxon>
        <taxon>Peronosporales</taxon>
        <taxon>Peronosporaceae</taxon>
        <taxon>Phytophthora</taxon>
    </lineage>
</organism>
<dbReference type="AlphaFoldDB" id="W2X7Q9"/>
<evidence type="ECO:0008006" key="5">
    <source>
        <dbReference type="Google" id="ProtNLM"/>
    </source>
</evidence>
<dbReference type="OrthoDB" id="126541at2759"/>
<feature type="signal peptide" evidence="2">
    <location>
        <begin position="1"/>
        <end position="22"/>
    </location>
</feature>
<reference evidence="3 4" key="1">
    <citation type="submission" date="2013-11" db="EMBL/GenBank/DDBJ databases">
        <title>The Genome Sequence of Phytophthora parasitica CJ01A1.</title>
        <authorList>
            <consortium name="The Broad Institute Genomics Platform"/>
            <person name="Russ C."/>
            <person name="Tyler B."/>
            <person name="Panabieres F."/>
            <person name="Shan W."/>
            <person name="Tripathy S."/>
            <person name="Grunwald N."/>
            <person name="Machado M."/>
            <person name="Johnson C.S."/>
            <person name="Walker B."/>
            <person name="Young S.K."/>
            <person name="Zeng Q."/>
            <person name="Gargeya S."/>
            <person name="Fitzgerald M."/>
            <person name="Haas B."/>
            <person name="Abouelleil A."/>
            <person name="Allen A.W."/>
            <person name="Alvarado L."/>
            <person name="Arachchi H.M."/>
            <person name="Berlin A.M."/>
            <person name="Chapman S.B."/>
            <person name="Gainer-Dewar J."/>
            <person name="Goldberg J."/>
            <person name="Griggs A."/>
            <person name="Gujja S."/>
            <person name="Hansen M."/>
            <person name="Howarth C."/>
            <person name="Imamovic A."/>
            <person name="Ireland A."/>
            <person name="Larimer J."/>
            <person name="McCowan C."/>
            <person name="Murphy C."/>
            <person name="Pearson M."/>
            <person name="Poon T.W."/>
            <person name="Priest M."/>
            <person name="Roberts A."/>
            <person name="Saif S."/>
            <person name="Shea T."/>
            <person name="Sisk P."/>
            <person name="Sykes S."/>
            <person name="Wortman J."/>
            <person name="Nusbaum C."/>
            <person name="Birren B."/>
        </authorList>
    </citation>
    <scope>NUCLEOTIDE SEQUENCE [LARGE SCALE GENOMIC DNA]</scope>
    <source>
        <strain evidence="3 4">CJ01A1</strain>
    </source>
</reference>
<gene>
    <name evidence="3" type="ORF">F441_07243</name>
</gene>
<evidence type="ECO:0000256" key="2">
    <source>
        <dbReference type="SAM" id="SignalP"/>
    </source>
</evidence>
<feature type="non-terminal residue" evidence="3">
    <location>
        <position position="186"/>
    </location>
</feature>
<accession>W2X7Q9</accession>
<evidence type="ECO:0000313" key="4">
    <source>
        <dbReference type="Proteomes" id="UP000018958"/>
    </source>
</evidence>
<keyword evidence="2" id="KW-0732">Signal</keyword>
<feature type="compositionally biased region" description="Polar residues" evidence="1">
    <location>
        <begin position="32"/>
        <end position="49"/>
    </location>
</feature>
<feature type="compositionally biased region" description="Low complexity" evidence="1">
    <location>
        <begin position="134"/>
        <end position="152"/>
    </location>
</feature>
<dbReference type="EMBL" id="ANIX01001451">
    <property type="protein sequence ID" value="ETP18557.1"/>
    <property type="molecule type" value="Genomic_DNA"/>
</dbReference>
<evidence type="ECO:0000313" key="3">
    <source>
        <dbReference type="EMBL" id="ETP18557.1"/>
    </source>
</evidence>